<accession>A0AC55D064</accession>
<gene>
    <name evidence="2" type="primary">CNTLN</name>
</gene>
<keyword evidence="1" id="KW-1185">Reference proteome</keyword>
<dbReference type="RefSeq" id="XP_045145133.1">
    <property type="nucleotide sequence ID" value="XM_045289198.1"/>
</dbReference>
<dbReference type="Proteomes" id="UP000694863">
    <property type="component" value="Unplaced"/>
</dbReference>
<name>A0AC55D064_ECHTE</name>
<evidence type="ECO:0000313" key="2">
    <source>
        <dbReference type="RefSeq" id="XP_045145133.1"/>
    </source>
</evidence>
<reference evidence="2" key="1">
    <citation type="submission" date="2025-08" db="UniProtKB">
        <authorList>
            <consortium name="RefSeq"/>
        </authorList>
    </citation>
    <scope>IDENTIFICATION</scope>
</reference>
<organism evidence="1 2">
    <name type="scientific">Echinops telfairi</name>
    <name type="common">Lesser hedgehog tenrec</name>
    <dbReference type="NCBI Taxonomy" id="9371"/>
    <lineage>
        <taxon>Eukaryota</taxon>
        <taxon>Metazoa</taxon>
        <taxon>Chordata</taxon>
        <taxon>Craniata</taxon>
        <taxon>Vertebrata</taxon>
        <taxon>Euteleostomi</taxon>
        <taxon>Mammalia</taxon>
        <taxon>Eutheria</taxon>
        <taxon>Afrotheria</taxon>
        <taxon>Tenrecidae</taxon>
        <taxon>Tenrecinae</taxon>
        <taxon>Echinops</taxon>
    </lineage>
</organism>
<protein>
    <submittedName>
        <fullName evidence="2">Centlein</fullName>
    </submittedName>
</protein>
<sequence>MAARRSPSPRPPPQARQPGPWSPHVGPDAEVRAVHSEASGLAGAAWMVITGRNGRSRRGEEGPGAPHGVEAAAAAQAPLPSAPTASGRLEGISLEETMATRTQLLEDELGSLKEELALCQADKEFVWSLWKRLQMTNPDLTQAFSLVVEREKEKAEAKDRKVLEILQVKDAKIHELEQRESELQQAMHDLAQQKTAVDEENALLRNEFSDLQRKFKDKNHELEDTKECVQKGEQNRLVIKNLEEENEKLSAHCADLLNDLEKLRKEEAHWRKENHSIDAKIKAFEDSLTEARKEIEVSQSKYNALSLQLNNKQTELIQKDIDITLVRKELQELQNLYKQNSAHTAQQAELIQQLQVLNMDTQKVLRNQEDVHTAESISYQKLYNELHICFETTKSSEANLRQSIVNLQDQLFQVEQENAKLKEKLQVFQGAPCHPVPQESDSDPPKEASQQPSFSSLETLMVSQKSEIEYLQEKLKMANAKLSEHRSANRSFLGSIMEPPGKRSRSLSPKRPLPDVEVLRKLRTAERKIENLEKTLQLKSQENDELRDAHEKLKKRLQMLQTNYRAVKEQLEQWEGGSGMADIRKIKRAYPHQLRQEDSDAVWNELAYYKRENEELMTEKMDLQEELDNLKVHISIDKATIQELNAHMEKEREEQLFRHSEEDGVKKSTREKNGKEMSEQTLQKVIELENRLQSFEKRSKKLKEGNRKLVKENDFLKSLLKQHDDDAESREKELEQRLLKGSRDFEKEKTELQVKISELRSEVTSLRGQVAEANGLRNENEELINSMEKLQRTSDRGRAEMATADVGAGPPGCKTTTTKVKFKAAKKKCAVGRHHTVLNHSIKVMSNVFENLRKDGWEDVSESSSDLETHTTQNLGTIIVETSQKISPAEEGRDQKLCDPGEDNETDGKEIIQVYSSRNGKKSKEVLHYKNAKKTTLQRKNNTQRSSHTAAPNRVNREKWKCITAQKSSSNSIILRERIISLQQQNNLLQNAKKTAELSVKEYKEINAKLSQQQQISDQRFQTSRQTIKKLNLDLADLRKEKEDLLKKLESSSEITSLAEEVSRVTVPQIQVTTIGPSRSMELEMKQLQCKLKNATNELTKQSSKVKSLKVDLLSKEEHVKELLEKMSRMERDVTMKRHLIEDLKFRQKLHLESNESFNEMVENLEKKVKTLTEECSNKKVSIDSLKQRLSVAVKEKSQYEQMYQKTKDELEKKDLKLTHLASKVNETESAMAKIESVASKQLEGLALQSEHVLEGAQKKLLLANEKVEEFTIFVKALAKELQNDVLVLRRQIRELKKRQKSRAASKTSTHRAQTLAASILNISRSDLEEILDTDDDMEIERAKTDAENDKEWLLYIQKLLEGQLPFASYLLEAVLEKINGKRELIEEYFTIMKESR</sequence>
<proteinExistence type="predicted"/>
<evidence type="ECO:0000313" key="1">
    <source>
        <dbReference type="Proteomes" id="UP000694863"/>
    </source>
</evidence>